<comment type="function">
    <text evidence="1">May be involved in transcriptional regulation.</text>
</comment>
<dbReference type="InterPro" id="IPR057356">
    <property type="entry name" value="Znf-C2H2_ZNF592"/>
</dbReference>
<keyword evidence="14" id="KW-1185">Reference proteome</keyword>
<keyword evidence="4" id="KW-0677">Repeat</keyword>
<evidence type="ECO:0000256" key="6">
    <source>
        <dbReference type="ARBA" id="ARBA00022833"/>
    </source>
</evidence>
<keyword evidence="8" id="KW-0238">DNA-binding</keyword>
<evidence type="ECO:0000256" key="10">
    <source>
        <dbReference type="ARBA" id="ARBA00023242"/>
    </source>
</evidence>
<feature type="domain" description="C2H2-type" evidence="12">
    <location>
        <begin position="331"/>
        <end position="358"/>
    </location>
</feature>
<sequence length="783" mass="88894">MNNNSVIASILKLQPKQNIISTNSTTNIPETQNVPKTVSSSLVTESTLSSNNDANESTVTWKTGSVIKLKHNDITDMCFKGDNLQQLSTNALPQYTPTSPKSAKVNFEVHCCSDCGDTFAVKSSLNFHLERRSVLIKFPCEACKGVRIFYNRCTLLSHVRSHADKNEPAAIERAVVNPLPRVFMDGLQNEFANTLDDELNSLDDINETPPTELLEFSLKEDDDAIILKEKTVVLSSTEKVKCSDCNEEFESAEARKEHLTNGDKIPVMISQCNKCGMVCPSKCSLKAHQRLHLQVSPYICPECGESPDAYWANFQHHVKYKCFHQSRGIGYKCPVCKRVSPSNESLLKHMELHTEKYLKCESCPRAYISRLNFDEHVKEYHDGKPIKFNTIYKCSLCDIVFMGSESMLTHRSTHLKEQICEYVFNCMQCGKPLENKLLLAEHIKNSHPKVFKLLTRDEVPVVKQPSATSTYSGKIECILCNCKFNNFQGYSVHVSRTHVNTNQPCSYCFMIIGNRKDMVNHGKKHLKKGNVVCLLCNNMKCSDEKRLDIHLSKQHVDKLQYCTVCPICNEMMTTFHGALNHLRVEHFLVTKESVNETVENTSKKPENVTCHFCRISFGNDIELQDHLKSKHHVDHNKQPPHVFAVEEKEQEPPAKKQRVEGSICAKCDFQSSDRETFKKHLLSHKTNKSTFQCQECGLCFVVEPTLIKHLRIIHKISDTQKYIEEEGTNFMPPDSKTATEIRSCDSLICNVCFTSFPSETQLKTHMRSHGMAFIQATKTNATS</sequence>
<dbReference type="PANTHER" id="PTHR47222:SF5">
    <property type="entry name" value="LOW QUALITY PROTEIN: ZINC FINGER PROTEIN 532-LIKE"/>
    <property type="match status" value="1"/>
</dbReference>
<feature type="domain" description="C2H2-type" evidence="12">
    <location>
        <begin position="424"/>
        <end position="447"/>
    </location>
</feature>
<dbReference type="InterPro" id="IPR045914">
    <property type="entry name" value="Zn532-like"/>
</dbReference>
<keyword evidence="6" id="KW-0862">Zinc</keyword>
<keyword evidence="5 11" id="KW-0863">Zinc-finger</keyword>
<proteinExistence type="predicted"/>
<evidence type="ECO:0000256" key="5">
    <source>
        <dbReference type="ARBA" id="ARBA00022771"/>
    </source>
</evidence>
<feature type="domain" description="C2H2-type" evidence="12">
    <location>
        <begin position="392"/>
        <end position="419"/>
    </location>
</feature>
<dbReference type="AlphaFoldDB" id="A0A4Y2HMH9"/>
<evidence type="ECO:0000256" key="7">
    <source>
        <dbReference type="ARBA" id="ARBA00023015"/>
    </source>
</evidence>
<dbReference type="InterPro" id="IPR013087">
    <property type="entry name" value="Znf_C2H2_type"/>
</dbReference>
<dbReference type="GO" id="GO:0003677">
    <property type="term" value="F:DNA binding"/>
    <property type="evidence" value="ECO:0007669"/>
    <property type="project" value="UniProtKB-KW"/>
</dbReference>
<evidence type="ECO:0000256" key="4">
    <source>
        <dbReference type="ARBA" id="ARBA00022737"/>
    </source>
</evidence>
<name>A0A4Y2HMH9_ARAVE</name>
<dbReference type="SMART" id="SM00355">
    <property type="entry name" value="ZnF_C2H2"/>
    <property type="match status" value="17"/>
</dbReference>
<evidence type="ECO:0000256" key="8">
    <source>
        <dbReference type="ARBA" id="ARBA00023125"/>
    </source>
</evidence>
<comment type="caution">
    <text evidence="13">The sequence shown here is derived from an EMBL/GenBank/DDBJ whole genome shotgun (WGS) entry which is preliminary data.</text>
</comment>
<evidence type="ECO:0000256" key="3">
    <source>
        <dbReference type="ARBA" id="ARBA00022723"/>
    </source>
</evidence>
<comment type="subcellular location">
    <subcellularLocation>
        <location evidence="2">Nucleus</location>
    </subcellularLocation>
</comment>
<keyword evidence="7" id="KW-0805">Transcription regulation</keyword>
<keyword evidence="10" id="KW-0539">Nucleus</keyword>
<evidence type="ECO:0000313" key="13">
    <source>
        <dbReference type="EMBL" id="GBM66448.1"/>
    </source>
</evidence>
<keyword evidence="9" id="KW-0804">Transcription</keyword>
<dbReference type="GO" id="GO:0008270">
    <property type="term" value="F:zinc ion binding"/>
    <property type="evidence" value="ECO:0007669"/>
    <property type="project" value="UniProtKB-KW"/>
</dbReference>
<dbReference type="SUPFAM" id="SSF57667">
    <property type="entry name" value="beta-beta-alpha zinc fingers"/>
    <property type="match status" value="4"/>
</dbReference>
<gene>
    <name evidence="13" type="primary">ZNF532</name>
    <name evidence="13" type="ORF">AVEN_266974_1</name>
</gene>
<organism evidence="13 14">
    <name type="scientific">Araneus ventricosus</name>
    <name type="common">Orbweaver spider</name>
    <name type="synonym">Epeira ventricosa</name>
    <dbReference type="NCBI Taxonomy" id="182803"/>
    <lineage>
        <taxon>Eukaryota</taxon>
        <taxon>Metazoa</taxon>
        <taxon>Ecdysozoa</taxon>
        <taxon>Arthropoda</taxon>
        <taxon>Chelicerata</taxon>
        <taxon>Arachnida</taxon>
        <taxon>Araneae</taxon>
        <taxon>Araneomorphae</taxon>
        <taxon>Entelegynae</taxon>
        <taxon>Araneoidea</taxon>
        <taxon>Araneidae</taxon>
        <taxon>Araneus</taxon>
    </lineage>
</organism>
<feature type="domain" description="C2H2-type" evidence="12">
    <location>
        <begin position="270"/>
        <end position="297"/>
    </location>
</feature>
<dbReference type="Pfam" id="PF00096">
    <property type="entry name" value="zf-C2H2"/>
    <property type="match status" value="3"/>
</dbReference>
<dbReference type="PROSITE" id="PS00028">
    <property type="entry name" value="ZINC_FINGER_C2H2_1"/>
    <property type="match status" value="8"/>
</dbReference>
<dbReference type="InterPro" id="IPR036236">
    <property type="entry name" value="Znf_C2H2_sf"/>
</dbReference>
<evidence type="ECO:0000313" key="14">
    <source>
        <dbReference type="Proteomes" id="UP000499080"/>
    </source>
</evidence>
<dbReference type="OrthoDB" id="7312725at2759"/>
<dbReference type="PANTHER" id="PTHR47222">
    <property type="entry name" value="ZINC FINGER PROTEIN 532-RELATED"/>
    <property type="match status" value="1"/>
</dbReference>
<dbReference type="Proteomes" id="UP000499080">
    <property type="component" value="Unassembled WGS sequence"/>
</dbReference>
<dbReference type="Gene3D" id="3.30.160.60">
    <property type="entry name" value="Classic Zinc Finger"/>
    <property type="match status" value="5"/>
</dbReference>
<feature type="domain" description="C2H2-type" evidence="12">
    <location>
        <begin position="691"/>
        <end position="719"/>
    </location>
</feature>
<evidence type="ECO:0000256" key="9">
    <source>
        <dbReference type="ARBA" id="ARBA00023163"/>
    </source>
</evidence>
<dbReference type="Pfam" id="PF16622">
    <property type="entry name" value="zf-C2H2_11"/>
    <property type="match status" value="1"/>
</dbReference>
<protein>
    <submittedName>
        <fullName evidence="13">Zinc finger protein 532</fullName>
    </submittedName>
</protein>
<dbReference type="EMBL" id="BGPR01002026">
    <property type="protein sequence ID" value="GBM66448.1"/>
    <property type="molecule type" value="Genomic_DNA"/>
</dbReference>
<feature type="domain" description="C2H2-type" evidence="12">
    <location>
        <begin position="358"/>
        <end position="386"/>
    </location>
</feature>
<dbReference type="PROSITE" id="PS50157">
    <property type="entry name" value="ZINC_FINGER_C2H2_2"/>
    <property type="match status" value="7"/>
</dbReference>
<keyword evidence="3" id="KW-0479">Metal-binding</keyword>
<accession>A0A4Y2HMH9</accession>
<evidence type="ECO:0000256" key="1">
    <source>
        <dbReference type="ARBA" id="ARBA00003767"/>
    </source>
</evidence>
<evidence type="ECO:0000259" key="12">
    <source>
        <dbReference type="PROSITE" id="PS50157"/>
    </source>
</evidence>
<evidence type="ECO:0000256" key="2">
    <source>
        <dbReference type="ARBA" id="ARBA00004123"/>
    </source>
</evidence>
<feature type="domain" description="C2H2-type" evidence="12">
    <location>
        <begin position="747"/>
        <end position="769"/>
    </location>
</feature>
<dbReference type="Pfam" id="PF25412">
    <property type="entry name" value="zf-C2H2_ZNF592"/>
    <property type="match status" value="1"/>
</dbReference>
<dbReference type="GO" id="GO:0005634">
    <property type="term" value="C:nucleus"/>
    <property type="evidence" value="ECO:0007669"/>
    <property type="project" value="UniProtKB-SubCell"/>
</dbReference>
<evidence type="ECO:0000256" key="11">
    <source>
        <dbReference type="PROSITE-ProRule" id="PRU00042"/>
    </source>
</evidence>
<dbReference type="InterPro" id="IPR041697">
    <property type="entry name" value="Znf-C2H2_11"/>
</dbReference>
<reference evidence="13 14" key="1">
    <citation type="journal article" date="2019" name="Sci. Rep.">
        <title>Orb-weaving spider Araneus ventricosus genome elucidates the spidroin gene catalogue.</title>
        <authorList>
            <person name="Kono N."/>
            <person name="Nakamura H."/>
            <person name="Ohtoshi R."/>
            <person name="Moran D.A.P."/>
            <person name="Shinohara A."/>
            <person name="Yoshida Y."/>
            <person name="Fujiwara M."/>
            <person name="Mori M."/>
            <person name="Tomita M."/>
            <person name="Arakawa K."/>
        </authorList>
    </citation>
    <scope>NUCLEOTIDE SEQUENCE [LARGE SCALE GENOMIC DNA]</scope>
</reference>